<evidence type="ECO:0000256" key="2">
    <source>
        <dbReference type="SAM" id="MobiDB-lite"/>
    </source>
</evidence>
<evidence type="ECO:0000313" key="3">
    <source>
        <dbReference type="EMBL" id="PVH92239.1"/>
    </source>
</evidence>
<feature type="region of interest" description="Disordered" evidence="2">
    <location>
        <begin position="368"/>
        <end position="402"/>
    </location>
</feature>
<evidence type="ECO:0000313" key="4">
    <source>
        <dbReference type="Proteomes" id="UP000244855"/>
    </source>
</evidence>
<protein>
    <submittedName>
        <fullName evidence="3">Uncharacterized protein</fullName>
    </submittedName>
</protein>
<sequence length="402" mass="44605">MPSGRKKTVAQSEGSSRAGPEALELPVTNTRKKGKRSGNLSDDQFTESVVTPRKKTVAELTAHNKDLTQQNETLLEKIALLEKQKEDLEAQSTPTKKPRRRNLTISVPKFDPDGVGARIMATPISATPNTINGIIYRPTNSSTSSTTETGEATPIATLLTPFTARGAPTMMTRSPAHDLSSQLPPPNVFIPIMPLTDEEVIVFFYNSTIYPIVAMRLYGREWGPAKITEVINSHREVKPNGYIRNTCSVKITTALKRGMRMYGEEWKDRVGLYFRSIDDCEATDAMNLLRDKTHVRVDYPVLNMTKSLKNFPEGEAAGIFTKSLQWCAENNVNMLLSELHLVAIALDRGFDPITAVKLEDLAERERSLAFNRASPEDTSSEKTPTQSDYLPTKPQTSTDSSN</sequence>
<keyword evidence="4" id="KW-1185">Reference proteome</keyword>
<gene>
    <name evidence="3" type="ORF">DM02DRAFT_701043</name>
</gene>
<dbReference type="AlphaFoldDB" id="A0A2V1D3N6"/>
<feature type="coiled-coil region" evidence="1">
    <location>
        <begin position="57"/>
        <end position="91"/>
    </location>
</feature>
<accession>A0A2V1D3N6</accession>
<organism evidence="3 4">
    <name type="scientific">Periconia macrospinosa</name>
    <dbReference type="NCBI Taxonomy" id="97972"/>
    <lineage>
        <taxon>Eukaryota</taxon>
        <taxon>Fungi</taxon>
        <taxon>Dikarya</taxon>
        <taxon>Ascomycota</taxon>
        <taxon>Pezizomycotina</taxon>
        <taxon>Dothideomycetes</taxon>
        <taxon>Pleosporomycetidae</taxon>
        <taxon>Pleosporales</taxon>
        <taxon>Massarineae</taxon>
        <taxon>Periconiaceae</taxon>
        <taxon>Periconia</taxon>
    </lineage>
</organism>
<dbReference type="Proteomes" id="UP000244855">
    <property type="component" value="Unassembled WGS sequence"/>
</dbReference>
<evidence type="ECO:0000256" key="1">
    <source>
        <dbReference type="SAM" id="Coils"/>
    </source>
</evidence>
<feature type="compositionally biased region" description="Polar residues" evidence="2">
    <location>
        <begin position="381"/>
        <end position="402"/>
    </location>
</feature>
<reference evidence="3 4" key="1">
    <citation type="journal article" date="2018" name="Sci. Rep.">
        <title>Comparative genomics provides insights into the lifestyle and reveals functional heterogeneity of dark septate endophytic fungi.</title>
        <authorList>
            <person name="Knapp D.G."/>
            <person name="Nemeth J.B."/>
            <person name="Barry K."/>
            <person name="Hainaut M."/>
            <person name="Henrissat B."/>
            <person name="Johnson J."/>
            <person name="Kuo A."/>
            <person name="Lim J.H.P."/>
            <person name="Lipzen A."/>
            <person name="Nolan M."/>
            <person name="Ohm R.A."/>
            <person name="Tamas L."/>
            <person name="Grigoriev I.V."/>
            <person name="Spatafora J.W."/>
            <person name="Nagy L.G."/>
            <person name="Kovacs G.M."/>
        </authorList>
    </citation>
    <scope>NUCLEOTIDE SEQUENCE [LARGE SCALE GENOMIC DNA]</scope>
    <source>
        <strain evidence="3 4">DSE2036</strain>
    </source>
</reference>
<dbReference type="OrthoDB" id="3792684at2759"/>
<keyword evidence="1" id="KW-0175">Coiled coil</keyword>
<name>A0A2V1D3N6_9PLEO</name>
<feature type="region of interest" description="Disordered" evidence="2">
    <location>
        <begin position="1"/>
        <end position="49"/>
    </location>
</feature>
<feature type="compositionally biased region" description="Polar residues" evidence="2">
    <location>
        <begin position="38"/>
        <end position="49"/>
    </location>
</feature>
<dbReference type="EMBL" id="KZ805704">
    <property type="protein sequence ID" value="PVH92239.1"/>
    <property type="molecule type" value="Genomic_DNA"/>
</dbReference>
<proteinExistence type="predicted"/>